<evidence type="ECO:0000313" key="1">
    <source>
        <dbReference type="EMBL" id="KAF7341681.1"/>
    </source>
</evidence>
<keyword evidence="2" id="KW-1185">Reference proteome</keyword>
<evidence type="ECO:0000313" key="2">
    <source>
        <dbReference type="Proteomes" id="UP000623467"/>
    </source>
</evidence>
<sequence length="124" mass="13931">MTAGRARAIAVFKTRTQLSPDDVRASLNHMIEAVKGLPIIQENFLKYEVSIKSERPSGTLASELGLQETEFSAMVLMEAESQDKIHKTLTDPGYRKLLAGALEHFTEREHFHFFPAEVTTVIDK</sequence>
<dbReference type="Proteomes" id="UP000623467">
    <property type="component" value="Unassembled WGS sequence"/>
</dbReference>
<comment type="caution">
    <text evidence="1">The sequence shown here is derived from an EMBL/GenBank/DDBJ whole genome shotgun (WGS) entry which is preliminary data.</text>
</comment>
<protein>
    <submittedName>
        <fullName evidence="1">Uncharacterized protein</fullName>
    </submittedName>
</protein>
<reference evidence="1" key="1">
    <citation type="submission" date="2020-05" db="EMBL/GenBank/DDBJ databases">
        <title>Mycena genomes resolve the evolution of fungal bioluminescence.</title>
        <authorList>
            <person name="Tsai I.J."/>
        </authorList>
    </citation>
    <scope>NUCLEOTIDE SEQUENCE</scope>
    <source>
        <strain evidence="1">160909Yilan</strain>
    </source>
</reference>
<organism evidence="1 2">
    <name type="scientific">Mycena sanguinolenta</name>
    <dbReference type="NCBI Taxonomy" id="230812"/>
    <lineage>
        <taxon>Eukaryota</taxon>
        <taxon>Fungi</taxon>
        <taxon>Dikarya</taxon>
        <taxon>Basidiomycota</taxon>
        <taxon>Agaricomycotina</taxon>
        <taxon>Agaricomycetes</taxon>
        <taxon>Agaricomycetidae</taxon>
        <taxon>Agaricales</taxon>
        <taxon>Marasmiineae</taxon>
        <taxon>Mycenaceae</taxon>
        <taxon>Mycena</taxon>
    </lineage>
</organism>
<proteinExistence type="predicted"/>
<name>A0A8H7CMQ0_9AGAR</name>
<dbReference type="AlphaFoldDB" id="A0A8H7CMQ0"/>
<dbReference type="EMBL" id="JACAZH010000027">
    <property type="protein sequence ID" value="KAF7341681.1"/>
    <property type="molecule type" value="Genomic_DNA"/>
</dbReference>
<dbReference type="OrthoDB" id="2901962at2759"/>
<accession>A0A8H7CMQ0</accession>
<gene>
    <name evidence="1" type="ORF">MSAN_02066400</name>
</gene>